<evidence type="ECO:0000313" key="8">
    <source>
        <dbReference type="EnsemblMetazoa" id="XP_030834643"/>
    </source>
</evidence>
<dbReference type="Gene3D" id="1.10.533.10">
    <property type="entry name" value="Death Domain, Fas"/>
    <property type="match status" value="1"/>
</dbReference>
<feature type="signal peptide" evidence="6">
    <location>
        <begin position="1"/>
        <end position="29"/>
    </location>
</feature>
<dbReference type="InterPro" id="IPR013783">
    <property type="entry name" value="Ig-like_fold"/>
</dbReference>
<evidence type="ECO:0000256" key="6">
    <source>
        <dbReference type="SAM" id="SignalP"/>
    </source>
</evidence>
<dbReference type="Proteomes" id="UP000007110">
    <property type="component" value="Unassembled WGS sequence"/>
</dbReference>
<comment type="subcellular location">
    <subcellularLocation>
        <location evidence="1">Membrane</location>
        <topology evidence="1">Single-pass type I membrane protein</topology>
    </subcellularLocation>
</comment>
<dbReference type="EnsemblMetazoa" id="XM_030978783">
    <property type="protein sequence ID" value="XP_030834643"/>
    <property type="gene ID" value="LOC105439723"/>
</dbReference>
<dbReference type="SMART" id="SM00409">
    <property type="entry name" value="IG"/>
    <property type="match status" value="1"/>
</dbReference>
<dbReference type="CDD" id="cd00096">
    <property type="entry name" value="Ig"/>
    <property type="match status" value="1"/>
</dbReference>
<dbReference type="SUPFAM" id="SSF48726">
    <property type="entry name" value="Immunoglobulin"/>
    <property type="match status" value="1"/>
</dbReference>
<evidence type="ECO:0000256" key="4">
    <source>
        <dbReference type="ARBA" id="ARBA00023180"/>
    </source>
</evidence>
<dbReference type="InParanoid" id="A0A7M7NF44"/>
<feature type="domain" description="Ig-like" evidence="7">
    <location>
        <begin position="34"/>
        <end position="139"/>
    </location>
</feature>
<evidence type="ECO:0000313" key="9">
    <source>
        <dbReference type="Proteomes" id="UP000007110"/>
    </source>
</evidence>
<evidence type="ECO:0000256" key="3">
    <source>
        <dbReference type="ARBA" id="ARBA00022989"/>
    </source>
</evidence>
<sequence length="639" mass="71439">METRMAFRITQRIWLVIVIIAFMATMVRTESEIPENKVIVDIRPVFLRGYDGMLQCRFNGAPLAVFWLKGADLTTGTNLVTWYPPPRVVSGSGYVSGKYNLTEDFSLVIHNVTDDDAGRYICRISNFNGFILRNYTEATVKTPPQDPFPTIDQCPTGADGRGTESCILTQETGADSTELTCRTMGAPRGVVSLSWTLGGTTVPLQAPQRSTNPDGLTEDVTVAIDATPSADPYVCVAILPTTTRRQAITSVTVNTAPIVTTIEAVTTKNYTVFPPKPTNKPKTVIIISTVCALSVIILIIILAVFIWRGRKNICKWLKSSQTKNKGPVSYLELWELVEMCNIVEADGIVNKLVGPERESEHHPERSQADLYSELCEWKDKCTGDVRTRLYAAIEDPEKIKDFRARTDKMVSLDDHDLEHICWHVQSCKETVKQPSSRGIWCCRKLQTNQHAGDSYERTPMYTAGSEDVDLGAETLPPNRMVQACLALEEAGRRANESDKLVYHQLAKTFFQIHDKYKSELTDEVLKEFALSITKRHCQKLGNTLKVSEDAIAARNKEDLEMFRTNGMLKEWVMDQKCSNYEIRRKLRQAAEQCNRQDIAGNFISKEQSEVMISTTKMPACVTITNEKQSSGASASGSSE</sequence>
<proteinExistence type="predicted"/>
<protein>
    <recommendedName>
        <fullName evidence="7">Ig-like domain-containing protein</fullName>
    </recommendedName>
</protein>
<feature type="transmembrane region" description="Helical" evidence="5">
    <location>
        <begin position="284"/>
        <end position="307"/>
    </location>
</feature>
<keyword evidence="5" id="KW-0472">Membrane</keyword>
<dbReference type="AlphaFoldDB" id="A0A7M7NF44"/>
<evidence type="ECO:0000259" key="7">
    <source>
        <dbReference type="PROSITE" id="PS50835"/>
    </source>
</evidence>
<dbReference type="OMA" id="YSELCEW"/>
<keyword evidence="6" id="KW-0732">Signal</keyword>
<dbReference type="InterPro" id="IPR036179">
    <property type="entry name" value="Ig-like_dom_sf"/>
</dbReference>
<feature type="domain" description="Ig-like" evidence="7">
    <location>
        <begin position="149"/>
        <end position="249"/>
    </location>
</feature>
<evidence type="ECO:0000256" key="1">
    <source>
        <dbReference type="ARBA" id="ARBA00004479"/>
    </source>
</evidence>
<dbReference type="RefSeq" id="XP_030834643.1">
    <property type="nucleotide sequence ID" value="XM_030978783.1"/>
</dbReference>
<reference evidence="9" key="1">
    <citation type="submission" date="2015-02" db="EMBL/GenBank/DDBJ databases">
        <title>Genome sequencing for Strongylocentrotus purpuratus.</title>
        <authorList>
            <person name="Murali S."/>
            <person name="Liu Y."/>
            <person name="Vee V."/>
            <person name="English A."/>
            <person name="Wang M."/>
            <person name="Skinner E."/>
            <person name="Han Y."/>
            <person name="Muzny D.M."/>
            <person name="Worley K.C."/>
            <person name="Gibbs R.A."/>
        </authorList>
    </citation>
    <scope>NUCLEOTIDE SEQUENCE</scope>
</reference>
<keyword evidence="4" id="KW-0325">Glycoprotein</keyword>
<dbReference type="InterPro" id="IPR011029">
    <property type="entry name" value="DEATH-like_dom_sf"/>
</dbReference>
<dbReference type="CDD" id="cd01670">
    <property type="entry name" value="Death"/>
    <property type="match status" value="1"/>
</dbReference>
<dbReference type="PANTHER" id="PTHR11973:SF24">
    <property type="entry name" value="FIBRONECTIN TYPE-III DOMAIN-CONTAINING PROTEIN"/>
    <property type="match status" value="1"/>
</dbReference>
<dbReference type="PANTHER" id="PTHR11973">
    <property type="entry name" value="CELL SURFACE GLYCOPROTEIN MUC18-RELATED"/>
    <property type="match status" value="1"/>
</dbReference>
<dbReference type="InterPro" id="IPR051116">
    <property type="entry name" value="Surface_Rcpt/Adhesion_Mol"/>
</dbReference>
<accession>A0A7M7NF44</accession>
<dbReference type="InterPro" id="IPR007110">
    <property type="entry name" value="Ig-like_dom"/>
</dbReference>
<dbReference type="PROSITE" id="PS50835">
    <property type="entry name" value="IG_LIKE"/>
    <property type="match status" value="2"/>
</dbReference>
<name>A0A7M7NF44_STRPU</name>
<reference evidence="8" key="2">
    <citation type="submission" date="2021-01" db="UniProtKB">
        <authorList>
            <consortium name="EnsemblMetazoa"/>
        </authorList>
    </citation>
    <scope>IDENTIFICATION</scope>
</reference>
<evidence type="ECO:0000256" key="2">
    <source>
        <dbReference type="ARBA" id="ARBA00022692"/>
    </source>
</evidence>
<evidence type="ECO:0000256" key="5">
    <source>
        <dbReference type="SAM" id="Phobius"/>
    </source>
</evidence>
<dbReference type="KEGG" id="spu:105439723"/>
<keyword evidence="9" id="KW-1185">Reference proteome</keyword>
<dbReference type="InterPro" id="IPR003599">
    <property type="entry name" value="Ig_sub"/>
</dbReference>
<dbReference type="Gene3D" id="2.60.40.10">
    <property type="entry name" value="Immunoglobulins"/>
    <property type="match status" value="1"/>
</dbReference>
<organism evidence="8 9">
    <name type="scientific">Strongylocentrotus purpuratus</name>
    <name type="common">Purple sea urchin</name>
    <dbReference type="NCBI Taxonomy" id="7668"/>
    <lineage>
        <taxon>Eukaryota</taxon>
        <taxon>Metazoa</taxon>
        <taxon>Echinodermata</taxon>
        <taxon>Eleutherozoa</taxon>
        <taxon>Echinozoa</taxon>
        <taxon>Echinoidea</taxon>
        <taxon>Euechinoidea</taxon>
        <taxon>Echinacea</taxon>
        <taxon>Camarodonta</taxon>
        <taxon>Echinidea</taxon>
        <taxon>Strongylocentrotidae</taxon>
        <taxon>Strongylocentrotus</taxon>
    </lineage>
</organism>
<feature type="chain" id="PRO_5029698466" description="Ig-like domain-containing protein" evidence="6">
    <location>
        <begin position="30"/>
        <end position="639"/>
    </location>
</feature>
<dbReference type="OrthoDB" id="8869347at2759"/>
<dbReference type="GO" id="GO:0005886">
    <property type="term" value="C:plasma membrane"/>
    <property type="evidence" value="ECO:0000318"/>
    <property type="project" value="GO_Central"/>
</dbReference>
<dbReference type="GeneID" id="105439723"/>
<keyword evidence="3 5" id="KW-1133">Transmembrane helix</keyword>
<keyword evidence="2 5" id="KW-0812">Transmembrane</keyword>